<dbReference type="AlphaFoldDB" id="C4KCI3"/>
<keyword evidence="2 5" id="KW-0808">Transferase</keyword>
<protein>
    <submittedName>
        <fullName evidence="5">Transferase hexapeptide repeat containing protein</fullName>
    </submittedName>
</protein>
<proteinExistence type="inferred from homology"/>
<evidence type="ECO:0000313" key="6">
    <source>
        <dbReference type="Proteomes" id="UP000002186"/>
    </source>
</evidence>
<dbReference type="InterPro" id="IPR018357">
    <property type="entry name" value="Hexapep_transf_CS"/>
</dbReference>
<reference evidence="6" key="1">
    <citation type="submission" date="2009-05" db="EMBL/GenBank/DDBJ databases">
        <title>Complete sequence of chromosome of Thauera sp. MZ1T.</title>
        <authorList>
            <consortium name="US DOE Joint Genome Institute"/>
            <person name="Lucas S."/>
            <person name="Copeland A."/>
            <person name="Lapidus A."/>
            <person name="Glavina del Rio T."/>
            <person name="Dalin E."/>
            <person name="Tice H."/>
            <person name="Bruce D."/>
            <person name="Goodwin L."/>
            <person name="Pitluck S."/>
            <person name="Sims D."/>
            <person name="Brettin T."/>
            <person name="Detter J.C."/>
            <person name="Han C."/>
            <person name="Larimer F."/>
            <person name="Land M."/>
            <person name="Hauser L."/>
            <person name="Kyrpides N."/>
            <person name="Mikhailova N."/>
            <person name="Sayler G.S."/>
        </authorList>
    </citation>
    <scope>NUCLEOTIDE SEQUENCE [LARGE SCALE GENOMIC DNA]</scope>
    <source>
        <strain evidence="6">MZ1T</strain>
    </source>
</reference>
<dbReference type="OrthoDB" id="272049at2"/>
<keyword evidence="4" id="KW-0012">Acyltransferase</keyword>
<evidence type="ECO:0000256" key="4">
    <source>
        <dbReference type="ARBA" id="ARBA00023315"/>
    </source>
</evidence>
<evidence type="ECO:0000256" key="2">
    <source>
        <dbReference type="ARBA" id="ARBA00022679"/>
    </source>
</evidence>
<dbReference type="KEGG" id="tmz:Tmz1t_3784"/>
<dbReference type="InterPro" id="IPR001451">
    <property type="entry name" value="Hexapep"/>
</dbReference>
<dbReference type="Gene3D" id="2.160.10.10">
    <property type="entry name" value="Hexapeptide repeat proteins"/>
    <property type="match status" value="1"/>
</dbReference>
<dbReference type="PANTHER" id="PTHR43300">
    <property type="entry name" value="ACETYLTRANSFERASE"/>
    <property type="match status" value="1"/>
</dbReference>
<dbReference type="STRING" id="85643.Tmz1t_3784"/>
<gene>
    <name evidence="5" type="ordered locus">Tmz1t_3784</name>
</gene>
<comment type="similarity">
    <text evidence="1">Belongs to the transferase hexapeptide repeat family.</text>
</comment>
<dbReference type="CDD" id="cd04647">
    <property type="entry name" value="LbH_MAT_like"/>
    <property type="match status" value="1"/>
</dbReference>
<evidence type="ECO:0000256" key="3">
    <source>
        <dbReference type="ARBA" id="ARBA00022737"/>
    </source>
</evidence>
<dbReference type="GO" id="GO:0016746">
    <property type="term" value="F:acyltransferase activity"/>
    <property type="evidence" value="ECO:0007669"/>
    <property type="project" value="UniProtKB-KW"/>
</dbReference>
<dbReference type="EMBL" id="CP001281">
    <property type="protein sequence ID" value="ACR02374.1"/>
    <property type="molecule type" value="Genomic_DNA"/>
</dbReference>
<keyword evidence="6" id="KW-1185">Reference proteome</keyword>
<dbReference type="PANTHER" id="PTHR43300:SF11">
    <property type="entry name" value="ACETYLTRANSFERASE RV3034C-RELATED"/>
    <property type="match status" value="1"/>
</dbReference>
<organism evidence="5 6">
    <name type="scientific">Thauera aminoaromatica</name>
    <dbReference type="NCBI Taxonomy" id="164330"/>
    <lineage>
        <taxon>Bacteria</taxon>
        <taxon>Pseudomonadati</taxon>
        <taxon>Pseudomonadota</taxon>
        <taxon>Betaproteobacteria</taxon>
        <taxon>Rhodocyclales</taxon>
        <taxon>Zoogloeaceae</taxon>
        <taxon>Thauera</taxon>
    </lineage>
</organism>
<name>C4KCI3_THASP</name>
<evidence type="ECO:0000313" key="5">
    <source>
        <dbReference type="EMBL" id="ACR02374.1"/>
    </source>
</evidence>
<dbReference type="Proteomes" id="UP000002186">
    <property type="component" value="Chromosome"/>
</dbReference>
<dbReference type="SUPFAM" id="SSF51161">
    <property type="entry name" value="Trimeric LpxA-like enzymes"/>
    <property type="match status" value="1"/>
</dbReference>
<reference evidence="5 6" key="2">
    <citation type="journal article" date="2012" name="Stand. Genomic Sci.">
        <title>Complete genome sequence of Thauera aminoaromatica strain MZ1T.</title>
        <authorList>
            <person name="Jiang K."/>
            <person name="Sanseverino J."/>
            <person name="Chauhan A."/>
            <person name="Lucas S."/>
            <person name="Copeland A."/>
            <person name="Lapidus A."/>
            <person name="Del Rio T.G."/>
            <person name="Dalin E."/>
            <person name="Tice H."/>
            <person name="Bruce D."/>
            <person name="Goodwin L."/>
            <person name="Pitluck S."/>
            <person name="Sims D."/>
            <person name="Brettin T."/>
            <person name="Detter J.C."/>
            <person name="Han C."/>
            <person name="Chang Y.J."/>
            <person name="Larimer F."/>
            <person name="Land M."/>
            <person name="Hauser L."/>
            <person name="Kyrpides N.C."/>
            <person name="Mikhailova N."/>
            <person name="Moser S."/>
            <person name="Jegier P."/>
            <person name="Close D."/>
            <person name="Debruyn J.M."/>
            <person name="Wang Y."/>
            <person name="Layton A.C."/>
            <person name="Allen M.S."/>
            <person name="Sayler G.S."/>
        </authorList>
    </citation>
    <scope>NUCLEOTIDE SEQUENCE [LARGE SCALE GENOMIC DNA]</scope>
    <source>
        <strain evidence="5 6">MZ1T</strain>
    </source>
</reference>
<evidence type="ECO:0000256" key="1">
    <source>
        <dbReference type="ARBA" id="ARBA00007274"/>
    </source>
</evidence>
<dbReference type="InterPro" id="IPR011004">
    <property type="entry name" value="Trimer_LpxA-like_sf"/>
</dbReference>
<dbReference type="eggNOG" id="COG0110">
    <property type="taxonomic scope" value="Bacteria"/>
</dbReference>
<accession>C4KCI3</accession>
<keyword evidence="3" id="KW-0677">Repeat</keyword>
<dbReference type="Pfam" id="PF00132">
    <property type="entry name" value="Hexapep"/>
    <property type="match status" value="1"/>
</dbReference>
<dbReference type="InterPro" id="IPR050179">
    <property type="entry name" value="Trans_hexapeptide_repeat"/>
</dbReference>
<sequence length="181" mass="20081">MASKLSLALYYLIVFHLPNTKYIKFFNKIRVWYASKILQVMEYHHQSILEDRVYLSDCKNVKIGRHCHINEGVFIQGASIGNHVMIAPNVAILNESHTYSDPTIPMIFQPTTEKRNPQISDDVWIGRNVIILPGVIIGRGSIVGAGAVVTKDVPSGAIVGGVPAKIIKMRDLSTSTQQQAL</sequence>
<dbReference type="RefSeq" id="WP_012586136.1">
    <property type="nucleotide sequence ID" value="NC_011662.2"/>
</dbReference>
<dbReference type="HOGENOM" id="CLU_051638_7_3_4"/>
<dbReference type="PROSITE" id="PS00101">
    <property type="entry name" value="HEXAPEP_TRANSFERASES"/>
    <property type="match status" value="1"/>
</dbReference>